<dbReference type="GO" id="GO:0005840">
    <property type="term" value="C:ribosome"/>
    <property type="evidence" value="ECO:0007669"/>
    <property type="project" value="UniProtKB-KW"/>
</dbReference>
<dbReference type="GO" id="GO:0003735">
    <property type="term" value="F:structural constituent of ribosome"/>
    <property type="evidence" value="ECO:0007669"/>
    <property type="project" value="InterPro"/>
</dbReference>
<evidence type="ECO:0000313" key="7">
    <source>
        <dbReference type="EMBL" id="OGG87647.1"/>
    </source>
</evidence>
<dbReference type="InterPro" id="IPR035987">
    <property type="entry name" value="Ribosomal_uS8_sf"/>
</dbReference>
<evidence type="ECO:0000256" key="4">
    <source>
        <dbReference type="ARBA" id="ARBA00035258"/>
    </source>
</evidence>
<gene>
    <name evidence="7" type="ORF">A3B87_02370</name>
</gene>
<reference evidence="7 8" key="1">
    <citation type="journal article" date="2016" name="Nat. Commun.">
        <title>Thousands of microbial genomes shed light on interconnected biogeochemical processes in an aquifer system.</title>
        <authorList>
            <person name="Anantharaman K."/>
            <person name="Brown C.T."/>
            <person name="Hug L.A."/>
            <person name="Sharon I."/>
            <person name="Castelle C.J."/>
            <person name="Probst A.J."/>
            <person name="Thomas B.C."/>
            <person name="Singh A."/>
            <person name="Wilkins M.J."/>
            <person name="Karaoz U."/>
            <person name="Brodie E.L."/>
            <person name="Williams K.H."/>
            <person name="Hubbard S.S."/>
            <person name="Banfield J.F."/>
        </authorList>
    </citation>
    <scope>NUCLEOTIDE SEQUENCE [LARGE SCALE GENOMIC DNA]</scope>
</reference>
<dbReference type="AlphaFoldDB" id="A0A1F6FP68"/>
<accession>A0A1F6FP68</accession>
<comment type="similarity">
    <text evidence="1 6">Belongs to the universal ribosomal protein uS8 family.</text>
</comment>
<dbReference type="GO" id="GO:0006412">
    <property type="term" value="P:translation"/>
    <property type="evidence" value="ECO:0007669"/>
    <property type="project" value="InterPro"/>
</dbReference>
<organism evidence="7 8">
    <name type="scientific">Candidatus Kuenenbacteria bacterium RIFCSPHIGHO2_02_FULL_39_13</name>
    <dbReference type="NCBI Taxonomy" id="1798561"/>
    <lineage>
        <taxon>Bacteria</taxon>
        <taxon>Candidatus Kueneniibacteriota</taxon>
    </lineage>
</organism>
<keyword evidence="2 6" id="KW-0689">Ribosomal protein</keyword>
<proteinExistence type="inferred from homology"/>
<name>A0A1F6FP68_9BACT</name>
<dbReference type="GO" id="GO:1990904">
    <property type="term" value="C:ribonucleoprotein complex"/>
    <property type="evidence" value="ECO:0007669"/>
    <property type="project" value="UniProtKB-KW"/>
</dbReference>
<dbReference type="Proteomes" id="UP000179136">
    <property type="component" value="Unassembled WGS sequence"/>
</dbReference>
<dbReference type="Pfam" id="PF00410">
    <property type="entry name" value="Ribosomal_S8"/>
    <property type="match status" value="1"/>
</dbReference>
<dbReference type="Gene3D" id="3.30.1490.10">
    <property type="match status" value="1"/>
</dbReference>
<dbReference type="InterPro" id="IPR000630">
    <property type="entry name" value="Ribosomal_uS8"/>
</dbReference>
<dbReference type="SUPFAM" id="SSF56047">
    <property type="entry name" value="Ribosomal protein S8"/>
    <property type="match status" value="1"/>
</dbReference>
<dbReference type="GO" id="GO:0005737">
    <property type="term" value="C:cytoplasm"/>
    <property type="evidence" value="ECO:0007669"/>
    <property type="project" value="UniProtKB-ARBA"/>
</dbReference>
<dbReference type="STRING" id="1798561.A3B87_02370"/>
<dbReference type="FunFam" id="3.30.1490.10:FF:000001">
    <property type="entry name" value="30S ribosomal protein S8"/>
    <property type="match status" value="1"/>
</dbReference>
<protein>
    <recommendedName>
        <fullName evidence="4">Small ribosomal subunit protein uS8</fullName>
    </recommendedName>
    <alternativeName>
        <fullName evidence="5">30S ribosomal protein S8</fullName>
    </alternativeName>
</protein>
<dbReference type="PROSITE" id="PS00053">
    <property type="entry name" value="RIBOSOMAL_S8"/>
    <property type="match status" value="1"/>
</dbReference>
<dbReference type="InterPro" id="IPR047863">
    <property type="entry name" value="Ribosomal_uS8_CS"/>
</dbReference>
<keyword evidence="3 6" id="KW-0687">Ribonucleoprotein</keyword>
<sequence length="35" mass="3666">LNGRGMAVISTSQGLLTDKAARKSKVGGEVICEIY</sequence>
<evidence type="ECO:0000256" key="1">
    <source>
        <dbReference type="ARBA" id="ARBA00006471"/>
    </source>
</evidence>
<comment type="caution">
    <text evidence="7">The sequence shown here is derived from an EMBL/GenBank/DDBJ whole genome shotgun (WGS) entry which is preliminary data.</text>
</comment>
<dbReference type="EMBL" id="MFMW01000004">
    <property type="protein sequence ID" value="OGG87647.1"/>
    <property type="molecule type" value="Genomic_DNA"/>
</dbReference>
<evidence type="ECO:0000256" key="2">
    <source>
        <dbReference type="ARBA" id="ARBA00022980"/>
    </source>
</evidence>
<evidence type="ECO:0000256" key="5">
    <source>
        <dbReference type="ARBA" id="ARBA00035525"/>
    </source>
</evidence>
<evidence type="ECO:0000313" key="8">
    <source>
        <dbReference type="Proteomes" id="UP000179136"/>
    </source>
</evidence>
<evidence type="ECO:0000256" key="6">
    <source>
        <dbReference type="RuleBase" id="RU003660"/>
    </source>
</evidence>
<evidence type="ECO:0000256" key="3">
    <source>
        <dbReference type="ARBA" id="ARBA00023274"/>
    </source>
</evidence>
<feature type="non-terminal residue" evidence="7">
    <location>
        <position position="1"/>
    </location>
</feature>